<dbReference type="SUPFAM" id="SSF52540">
    <property type="entry name" value="P-loop containing nucleoside triphosphate hydrolases"/>
    <property type="match status" value="1"/>
</dbReference>
<dbReference type="InterPro" id="IPR003593">
    <property type="entry name" value="AAA+_ATPase"/>
</dbReference>
<reference evidence="11 12" key="1">
    <citation type="submission" date="2020-04" db="EMBL/GenBank/DDBJ databases">
        <title>Bacillus sp. UniB3 isolated from commercial digestive syrup.</title>
        <authorList>
            <person name="Thorat V."/>
            <person name="Kirdat K."/>
            <person name="Tiwarekar B."/>
            <person name="Yadav A."/>
        </authorList>
    </citation>
    <scope>NUCLEOTIDE SEQUENCE [LARGE SCALE GENOMIC DNA]</scope>
    <source>
        <strain evidence="11 12">UniB3</strain>
    </source>
</reference>
<dbReference type="Gene3D" id="3.40.50.300">
    <property type="entry name" value="P-loop containing nucleotide triphosphate hydrolases"/>
    <property type="match status" value="1"/>
</dbReference>
<dbReference type="PROSITE" id="PS50893">
    <property type="entry name" value="ABC_TRANSPORTER_2"/>
    <property type="match status" value="1"/>
</dbReference>
<dbReference type="InterPro" id="IPR051535">
    <property type="entry name" value="Siderophore_ABC-ATPase"/>
</dbReference>
<keyword evidence="9" id="KW-0472">Membrane</keyword>
<dbReference type="CDD" id="cd03214">
    <property type="entry name" value="ABC_Iron-Siderophores_B12_Hemin"/>
    <property type="match status" value="1"/>
</dbReference>
<keyword evidence="4" id="KW-0410">Iron transport</keyword>
<dbReference type="InterPro" id="IPR027417">
    <property type="entry name" value="P-loop_NTPase"/>
</dbReference>
<dbReference type="GO" id="GO:0005524">
    <property type="term" value="F:ATP binding"/>
    <property type="evidence" value="ECO:0007669"/>
    <property type="project" value="UniProtKB-KW"/>
</dbReference>
<dbReference type="AlphaFoldDB" id="A0A7Y0K680"/>
<proteinExistence type="predicted"/>
<evidence type="ECO:0000256" key="1">
    <source>
        <dbReference type="ARBA" id="ARBA00004202"/>
    </source>
</evidence>
<evidence type="ECO:0000256" key="8">
    <source>
        <dbReference type="ARBA" id="ARBA00023065"/>
    </source>
</evidence>
<dbReference type="Pfam" id="PF00005">
    <property type="entry name" value="ABC_tran"/>
    <property type="match status" value="1"/>
</dbReference>
<keyword evidence="2" id="KW-0813">Transport</keyword>
<keyword evidence="12" id="KW-1185">Reference proteome</keyword>
<comment type="subcellular location">
    <subcellularLocation>
        <location evidence="1">Cell membrane</location>
        <topology evidence="1">Peripheral membrane protein</topology>
    </subcellularLocation>
</comment>
<dbReference type="FunFam" id="3.40.50.300:FF:000134">
    <property type="entry name" value="Iron-enterobactin ABC transporter ATP-binding protein"/>
    <property type="match status" value="1"/>
</dbReference>
<evidence type="ECO:0000256" key="7">
    <source>
        <dbReference type="ARBA" id="ARBA00023004"/>
    </source>
</evidence>
<keyword evidence="5" id="KW-0547">Nucleotide-binding</keyword>
<name>A0A7Y0K680_9BACI</name>
<evidence type="ECO:0000256" key="9">
    <source>
        <dbReference type="ARBA" id="ARBA00023136"/>
    </source>
</evidence>
<dbReference type="RefSeq" id="WP_016204272.1">
    <property type="nucleotide sequence ID" value="NZ_JABBPK010000001.1"/>
</dbReference>
<gene>
    <name evidence="11" type="ORF">HHU08_06000</name>
</gene>
<evidence type="ECO:0000256" key="5">
    <source>
        <dbReference type="ARBA" id="ARBA00022741"/>
    </source>
</evidence>
<dbReference type="EMBL" id="JABBPK010000001">
    <property type="protein sequence ID" value="NMO76544.1"/>
    <property type="molecule type" value="Genomic_DNA"/>
</dbReference>
<dbReference type="InterPro" id="IPR003439">
    <property type="entry name" value="ABC_transporter-like_ATP-bd"/>
</dbReference>
<dbReference type="PANTHER" id="PTHR42771:SF10">
    <property type="entry name" value="FERRICHROME TRANSPORT ATP-BINDING PROTEIN FHUC"/>
    <property type="match status" value="1"/>
</dbReference>
<evidence type="ECO:0000256" key="3">
    <source>
        <dbReference type="ARBA" id="ARBA00022475"/>
    </source>
</evidence>
<dbReference type="Proteomes" id="UP000588491">
    <property type="component" value="Unassembled WGS sequence"/>
</dbReference>
<evidence type="ECO:0000256" key="4">
    <source>
        <dbReference type="ARBA" id="ARBA00022496"/>
    </source>
</evidence>
<dbReference type="InterPro" id="IPR017871">
    <property type="entry name" value="ABC_transporter-like_CS"/>
</dbReference>
<keyword evidence="7" id="KW-0408">Iron</keyword>
<dbReference type="GO" id="GO:0006826">
    <property type="term" value="P:iron ion transport"/>
    <property type="evidence" value="ECO:0007669"/>
    <property type="project" value="UniProtKB-KW"/>
</dbReference>
<dbReference type="SMART" id="SM00382">
    <property type="entry name" value="AAA"/>
    <property type="match status" value="1"/>
</dbReference>
<protein>
    <submittedName>
        <fullName evidence="11">ABC transporter ATP-binding protein</fullName>
    </submittedName>
</protein>
<organism evidence="11 12">
    <name type="scientific">Niallia alba</name>
    <dbReference type="NCBI Taxonomy" id="2729105"/>
    <lineage>
        <taxon>Bacteria</taxon>
        <taxon>Bacillati</taxon>
        <taxon>Bacillota</taxon>
        <taxon>Bacilli</taxon>
        <taxon>Bacillales</taxon>
        <taxon>Bacillaceae</taxon>
        <taxon>Niallia</taxon>
    </lineage>
</organism>
<accession>A0A7Y0K680</accession>
<dbReference type="PROSITE" id="PS00211">
    <property type="entry name" value="ABC_TRANSPORTER_1"/>
    <property type="match status" value="1"/>
</dbReference>
<evidence type="ECO:0000259" key="10">
    <source>
        <dbReference type="PROSITE" id="PS50893"/>
    </source>
</evidence>
<evidence type="ECO:0000256" key="2">
    <source>
        <dbReference type="ARBA" id="ARBA00022448"/>
    </source>
</evidence>
<evidence type="ECO:0000256" key="6">
    <source>
        <dbReference type="ARBA" id="ARBA00022840"/>
    </source>
</evidence>
<dbReference type="PANTHER" id="PTHR42771">
    <property type="entry name" value="IRON(3+)-HYDROXAMATE IMPORT ATP-BINDING PROTEIN FHUC"/>
    <property type="match status" value="1"/>
</dbReference>
<comment type="caution">
    <text evidence="11">The sequence shown here is derived from an EMBL/GenBank/DDBJ whole genome shotgun (WGS) entry which is preliminary data.</text>
</comment>
<keyword evidence="6 11" id="KW-0067">ATP-binding</keyword>
<feature type="domain" description="ABC transporter" evidence="10">
    <location>
        <begin position="1"/>
        <end position="238"/>
    </location>
</feature>
<keyword evidence="8" id="KW-0406">Ion transport</keyword>
<dbReference type="GO" id="GO:0005886">
    <property type="term" value="C:plasma membrane"/>
    <property type="evidence" value="ECO:0007669"/>
    <property type="project" value="UniProtKB-SubCell"/>
</dbReference>
<dbReference type="GO" id="GO:0016887">
    <property type="term" value="F:ATP hydrolysis activity"/>
    <property type="evidence" value="ECO:0007669"/>
    <property type="project" value="InterPro"/>
</dbReference>
<evidence type="ECO:0000313" key="12">
    <source>
        <dbReference type="Proteomes" id="UP000588491"/>
    </source>
</evidence>
<sequence length="257" mass="29331">MEFKQISFAYQMKGTFIKELSGTIEKNKVTSIIGPNGCGKSTLLSLLARNRNIDAGSITLSGKELSEYKAKEIAKKIAMVYQNNQTSEDVTVEDLIRFGRVPHKSLWQKDSTEDEKIVEWAIQCTNLQSYKHIYLNELSGGQRQRVWIAMALAQKTDILFLDEPTTYLDIYHQIELLQLVRKLNEEYQITIVMVLHDINQALRYSDYVILMKDGKIIASGEPSEVITEKNIKEIYQVDIMLNTEKETGGSYIIPLGI</sequence>
<evidence type="ECO:0000313" key="11">
    <source>
        <dbReference type="EMBL" id="NMO76544.1"/>
    </source>
</evidence>
<keyword evidence="3" id="KW-1003">Cell membrane</keyword>